<keyword evidence="10" id="KW-1185">Reference proteome</keyword>
<dbReference type="OrthoDB" id="2110361at2759"/>
<dbReference type="EMBL" id="JAGMUU010000024">
    <property type="protein sequence ID" value="KAH7124878.1"/>
    <property type="molecule type" value="Genomic_DNA"/>
</dbReference>
<dbReference type="InterPro" id="IPR001138">
    <property type="entry name" value="Zn2Cys6_DnaBD"/>
</dbReference>
<evidence type="ECO:0000256" key="7">
    <source>
        <dbReference type="SAM" id="MobiDB-lite"/>
    </source>
</evidence>
<keyword evidence="3" id="KW-0805">Transcription regulation</keyword>
<dbReference type="Proteomes" id="UP000717696">
    <property type="component" value="Unassembled WGS sequence"/>
</dbReference>
<dbReference type="AlphaFoldDB" id="A0A9P9IJV0"/>
<evidence type="ECO:0000313" key="10">
    <source>
        <dbReference type="Proteomes" id="UP000717696"/>
    </source>
</evidence>
<dbReference type="InterPro" id="IPR052073">
    <property type="entry name" value="Amide_Lactam_Regulators"/>
</dbReference>
<dbReference type="GO" id="GO:0008270">
    <property type="term" value="F:zinc ion binding"/>
    <property type="evidence" value="ECO:0007669"/>
    <property type="project" value="InterPro"/>
</dbReference>
<dbReference type="GO" id="GO:0000981">
    <property type="term" value="F:DNA-binding transcription factor activity, RNA polymerase II-specific"/>
    <property type="evidence" value="ECO:0007669"/>
    <property type="project" value="InterPro"/>
</dbReference>
<dbReference type="InterPro" id="IPR007219">
    <property type="entry name" value="XnlR_reg_dom"/>
</dbReference>
<dbReference type="GO" id="GO:0003677">
    <property type="term" value="F:DNA binding"/>
    <property type="evidence" value="ECO:0007669"/>
    <property type="project" value="UniProtKB-KW"/>
</dbReference>
<keyword evidence="4" id="KW-0238">DNA-binding</keyword>
<evidence type="ECO:0000259" key="8">
    <source>
        <dbReference type="PROSITE" id="PS50048"/>
    </source>
</evidence>
<evidence type="ECO:0000256" key="4">
    <source>
        <dbReference type="ARBA" id="ARBA00023125"/>
    </source>
</evidence>
<proteinExistence type="predicted"/>
<dbReference type="Pfam" id="PF04082">
    <property type="entry name" value="Fungal_trans"/>
    <property type="match status" value="1"/>
</dbReference>
<organism evidence="9 10">
    <name type="scientific">Dactylonectria estremocensis</name>
    <dbReference type="NCBI Taxonomy" id="1079267"/>
    <lineage>
        <taxon>Eukaryota</taxon>
        <taxon>Fungi</taxon>
        <taxon>Dikarya</taxon>
        <taxon>Ascomycota</taxon>
        <taxon>Pezizomycotina</taxon>
        <taxon>Sordariomycetes</taxon>
        <taxon>Hypocreomycetidae</taxon>
        <taxon>Hypocreales</taxon>
        <taxon>Nectriaceae</taxon>
        <taxon>Dactylonectria</taxon>
    </lineage>
</organism>
<evidence type="ECO:0000256" key="6">
    <source>
        <dbReference type="ARBA" id="ARBA00023242"/>
    </source>
</evidence>
<dbReference type="SUPFAM" id="SSF57701">
    <property type="entry name" value="Zn2/Cys6 DNA-binding domain"/>
    <property type="match status" value="1"/>
</dbReference>
<gene>
    <name evidence="9" type="ORF">B0J13DRAFT_149740</name>
</gene>
<dbReference type="PROSITE" id="PS50048">
    <property type="entry name" value="ZN2_CY6_FUNGAL_2"/>
    <property type="match status" value="1"/>
</dbReference>
<evidence type="ECO:0000313" key="9">
    <source>
        <dbReference type="EMBL" id="KAH7124878.1"/>
    </source>
</evidence>
<comment type="caution">
    <text evidence="9">The sequence shown here is derived from an EMBL/GenBank/DDBJ whole genome shotgun (WGS) entry which is preliminary data.</text>
</comment>
<dbReference type="CDD" id="cd12148">
    <property type="entry name" value="fungal_TF_MHR"/>
    <property type="match status" value="1"/>
</dbReference>
<evidence type="ECO:0000256" key="2">
    <source>
        <dbReference type="ARBA" id="ARBA00022833"/>
    </source>
</evidence>
<evidence type="ECO:0000256" key="1">
    <source>
        <dbReference type="ARBA" id="ARBA00022723"/>
    </source>
</evidence>
<evidence type="ECO:0000256" key="3">
    <source>
        <dbReference type="ARBA" id="ARBA00023015"/>
    </source>
</evidence>
<dbReference type="PROSITE" id="PS00463">
    <property type="entry name" value="ZN2_CY6_FUNGAL_1"/>
    <property type="match status" value="1"/>
</dbReference>
<name>A0A9P9IJV0_9HYPO</name>
<accession>A0A9P9IJV0</accession>
<dbReference type="CDD" id="cd00067">
    <property type="entry name" value="GAL4"/>
    <property type="match status" value="1"/>
</dbReference>
<dbReference type="Gene3D" id="4.10.240.10">
    <property type="entry name" value="Zn(2)-C6 fungal-type DNA-binding domain"/>
    <property type="match status" value="1"/>
</dbReference>
<dbReference type="InterPro" id="IPR036864">
    <property type="entry name" value="Zn2-C6_fun-type_DNA-bd_sf"/>
</dbReference>
<dbReference type="GO" id="GO:0006351">
    <property type="term" value="P:DNA-templated transcription"/>
    <property type="evidence" value="ECO:0007669"/>
    <property type="project" value="InterPro"/>
</dbReference>
<dbReference type="PANTHER" id="PTHR47171:SF1">
    <property type="entry name" value="ZN(II)2CYS6 TRANSCRIPTION FACTOR (EUROFUNG)"/>
    <property type="match status" value="1"/>
</dbReference>
<keyword evidence="6" id="KW-0539">Nucleus</keyword>
<dbReference type="PANTHER" id="PTHR47171">
    <property type="entry name" value="FARA-RELATED"/>
    <property type="match status" value="1"/>
</dbReference>
<dbReference type="SMART" id="SM00066">
    <property type="entry name" value="GAL4"/>
    <property type="match status" value="1"/>
</dbReference>
<keyword evidence="5" id="KW-0804">Transcription</keyword>
<feature type="region of interest" description="Disordered" evidence="7">
    <location>
        <begin position="145"/>
        <end position="166"/>
    </location>
</feature>
<reference evidence="9" key="1">
    <citation type="journal article" date="2021" name="Nat. Commun.">
        <title>Genetic determinants of endophytism in the Arabidopsis root mycobiome.</title>
        <authorList>
            <person name="Mesny F."/>
            <person name="Miyauchi S."/>
            <person name="Thiergart T."/>
            <person name="Pickel B."/>
            <person name="Atanasova L."/>
            <person name="Karlsson M."/>
            <person name="Huettel B."/>
            <person name="Barry K.W."/>
            <person name="Haridas S."/>
            <person name="Chen C."/>
            <person name="Bauer D."/>
            <person name="Andreopoulos W."/>
            <person name="Pangilinan J."/>
            <person name="LaButti K."/>
            <person name="Riley R."/>
            <person name="Lipzen A."/>
            <person name="Clum A."/>
            <person name="Drula E."/>
            <person name="Henrissat B."/>
            <person name="Kohler A."/>
            <person name="Grigoriev I.V."/>
            <person name="Martin F.M."/>
            <person name="Hacquard S."/>
        </authorList>
    </citation>
    <scope>NUCLEOTIDE SEQUENCE</scope>
    <source>
        <strain evidence="9">MPI-CAGE-AT-0021</strain>
    </source>
</reference>
<evidence type="ECO:0000256" key="5">
    <source>
        <dbReference type="ARBA" id="ARBA00023163"/>
    </source>
</evidence>
<feature type="domain" description="Zn(2)-C6 fungal-type" evidence="8">
    <location>
        <begin position="104"/>
        <end position="136"/>
    </location>
</feature>
<dbReference type="Pfam" id="PF00172">
    <property type="entry name" value="Zn_clus"/>
    <property type="match status" value="1"/>
</dbReference>
<dbReference type="SMART" id="SM00906">
    <property type="entry name" value="Fungal_trans"/>
    <property type="match status" value="1"/>
</dbReference>
<protein>
    <submittedName>
        <fullName evidence="9">Fungal-specific transcription factor domain-containing protein</fullName>
    </submittedName>
</protein>
<sequence>MESTDFNCDSPQTSFSLPREITFSNLTAGAEEFANANSFISALTSLDQQSGVNNTHVPMMELLYPYSEIQAPDGGVQCRNLETSMSFPTEKPNGEAKRKRSSIACRACHDRRVRCDAARCGLPCSNCQLRASECVLLDSKRRRGRRGRFTGRNEGGTSRPPTSDQPIATCFEQLTRGDEIYFEEPRADYQLGPPMNERNGLKSIQNGNDYLSSMTTRGQTVHIGESSIIFWLLSDQPDSEKVHRIIQPKPHVTSGVRPDSDPNNRHLLISNEVEKYLLDSFTQNFLPIYPIVNKGQLIDKWRSNSLSLLLKQSVLFIGAIHVQESVLTKAGFSCRQDATEFLYHNARSLYDNDIEMDQIAIIQSMFMLQFRLGSDRSHKDFFWWASVAVSLAHTVGMHRRTNATMISPEDQRLWKKIWWLLFIRDRQLAFGIGKPFLIDERNCDVEELTMDEFVDGESLETAEFTVSMMKLAKIATDVVRCKFSPALSPNYSGEDEKVRLHLALQNWHAELAPGMQYKKDSNSSRFSLLLSLVHHHMVLLLHRPSLHDAKHSPDKRDFATHFAFHAAEKIRELANDLFRRFKVNQFPIYAEMIILSAMAFHSVEEAPSHRNEAYISCLIEFDRMFCAIPQYKLFFGEQIGIFRELNLNNNEPYAIPGTPKHCEAFERRTDASTPNN</sequence>
<keyword evidence="2" id="KW-0862">Zinc</keyword>
<keyword evidence="1" id="KW-0479">Metal-binding</keyword>